<evidence type="ECO:0000256" key="4">
    <source>
        <dbReference type="ARBA" id="ARBA00022807"/>
    </source>
</evidence>
<evidence type="ECO:0000313" key="8">
    <source>
        <dbReference type="Proteomes" id="UP001056707"/>
    </source>
</evidence>
<dbReference type="Pfam" id="PF04327">
    <property type="entry name" value="Peptidase_Prp"/>
    <property type="match status" value="1"/>
</dbReference>
<dbReference type="InterPro" id="IPR036764">
    <property type="entry name" value="Peptidase_Prp_sf"/>
</dbReference>
<sequence length="105" mass="11087">MIKAHFTTEQGVITGFTLAGHADSGEYGHDLVCAAVSALAITTVNGLETVAQLQPVVDQDATNGGYLQVQVGAAATDQRGQALLQSFKNGMTEIAMQYRDFVTIK</sequence>
<gene>
    <name evidence="7" type="ORF">M3M35_01030</name>
</gene>
<dbReference type="CDD" id="cd16332">
    <property type="entry name" value="Prp-like"/>
    <property type="match status" value="1"/>
</dbReference>
<dbReference type="Gene3D" id="3.30.70.1490">
    <property type="entry name" value="Cysteine protease Prp"/>
    <property type="match status" value="1"/>
</dbReference>
<evidence type="ECO:0000256" key="1">
    <source>
        <dbReference type="ARBA" id="ARBA00022517"/>
    </source>
</evidence>
<protein>
    <recommendedName>
        <fullName evidence="6">Ribosomal processing cysteine protease Prp</fullName>
    </recommendedName>
</protein>
<accession>A0ABY5BNU9</accession>
<name>A0ABY5BNU9_9LACO</name>
<dbReference type="GO" id="GO:0008233">
    <property type="term" value="F:peptidase activity"/>
    <property type="evidence" value="ECO:0007669"/>
    <property type="project" value="UniProtKB-KW"/>
</dbReference>
<dbReference type="EMBL" id="CP097116">
    <property type="protein sequence ID" value="USS85277.1"/>
    <property type="molecule type" value="Genomic_DNA"/>
</dbReference>
<evidence type="ECO:0000256" key="2">
    <source>
        <dbReference type="ARBA" id="ARBA00022670"/>
    </source>
</evidence>
<dbReference type="GO" id="GO:0006508">
    <property type="term" value="P:proteolysis"/>
    <property type="evidence" value="ECO:0007669"/>
    <property type="project" value="UniProtKB-KW"/>
</dbReference>
<keyword evidence="8" id="KW-1185">Reference proteome</keyword>
<dbReference type="InterPro" id="IPR007422">
    <property type="entry name" value="Peptidase_Prp"/>
</dbReference>
<organism evidence="7 8">
    <name type="scientific">Fructilactobacillus myrtifloralis</name>
    <dbReference type="NCBI Taxonomy" id="2940301"/>
    <lineage>
        <taxon>Bacteria</taxon>
        <taxon>Bacillati</taxon>
        <taxon>Bacillota</taxon>
        <taxon>Bacilli</taxon>
        <taxon>Lactobacillales</taxon>
        <taxon>Lactobacillaceae</taxon>
        <taxon>Fructilactobacillus</taxon>
    </lineage>
</organism>
<evidence type="ECO:0000256" key="3">
    <source>
        <dbReference type="ARBA" id="ARBA00022801"/>
    </source>
</evidence>
<reference evidence="7" key="1">
    <citation type="submission" date="2022-05" db="EMBL/GenBank/DDBJ databases">
        <authorList>
            <person name="Oliphant S.A."/>
            <person name="Watson-Haigh N.S."/>
            <person name="Sumby K.M."/>
            <person name="Gardner J.M."/>
            <person name="Jiranek V."/>
        </authorList>
    </citation>
    <scope>NUCLEOTIDE SEQUENCE</scope>
    <source>
        <strain evidence="7">KI16_H9</strain>
    </source>
</reference>
<keyword evidence="2 7" id="KW-0645">Protease</keyword>
<evidence type="ECO:0000256" key="5">
    <source>
        <dbReference type="ARBA" id="ARBA00044503"/>
    </source>
</evidence>
<dbReference type="SUPFAM" id="SSF118010">
    <property type="entry name" value="TM1457-like"/>
    <property type="match status" value="1"/>
</dbReference>
<keyword evidence="1" id="KW-0690">Ribosome biogenesis</keyword>
<dbReference type="RefSeq" id="WP_252750172.1">
    <property type="nucleotide sequence ID" value="NZ_CP097116.1"/>
</dbReference>
<dbReference type="Proteomes" id="UP001056707">
    <property type="component" value="Chromosome"/>
</dbReference>
<proteinExistence type="inferred from homology"/>
<dbReference type="PANTHER" id="PTHR39178">
    <property type="entry name" value="HYPOTHETICAL RIBOSOME-ASSOCIATED PROTEIN"/>
    <property type="match status" value="1"/>
</dbReference>
<keyword evidence="4" id="KW-0788">Thiol protease</keyword>
<evidence type="ECO:0000313" key="7">
    <source>
        <dbReference type="EMBL" id="USS85277.1"/>
    </source>
</evidence>
<dbReference type="PANTHER" id="PTHR39178:SF1">
    <property type="entry name" value="RIBOSOMAL-PROCESSING CYSTEINE PROTEASE PRP"/>
    <property type="match status" value="1"/>
</dbReference>
<comment type="similarity">
    <text evidence="5">Belongs to the Prp family.</text>
</comment>
<evidence type="ECO:0000256" key="6">
    <source>
        <dbReference type="ARBA" id="ARBA00044538"/>
    </source>
</evidence>
<keyword evidence="3" id="KW-0378">Hydrolase</keyword>